<evidence type="ECO:0000313" key="5">
    <source>
        <dbReference type="Proteomes" id="UP000031271"/>
    </source>
</evidence>
<organism evidence="3 5">
    <name type="scientific">Stutzerimonas balearica DSM 6083</name>
    <dbReference type="NCBI Taxonomy" id="1123016"/>
    <lineage>
        <taxon>Bacteria</taxon>
        <taxon>Pseudomonadati</taxon>
        <taxon>Pseudomonadota</taxon>
        <taxon>Gammaproteobacteria</taxon>
        <taxon>Pseudomonadales</taxon>
        <taxon>Pseudomonadaceae</taxon>
        <taxon>Stutzerimonas</taxon>
    </lineage>
</organism>
<dbReference type="Pfam" id="PF06724">
    <property type="entry name" value="DUF1206"/>
    <property type="match status" value="3"/>
</dbReference>
<dbReference type="GeneID" id="77261234"/>
<keyword evidence="1" id="KW-0472">Membrane</keyword>
<name>A0A8D3Y2U8_9GAMM</name>
<proteinExistence type="predicted"/>
<feature type="domain" description="DUF1206" evidence="2">
    <location>
        <begin position="14"/>
        <end position="78"/>
    </location>
</feature>
<dbReference type="InterPro" id="IPR009597">
    <property type="entry name" value="DUF1206"/>
</dbReference>
<protein>
    <submittedName>
        <fullName evidence="3">Membrane protein</fullName>
    </submittedName>
</protein>
<dbReference type="Proteomes" id="UP000182276">
    <property type="component" value="Unassembled WGS sequence"/>
</dbReference>
<dbReference type="EMBL" id="FNHO01000002">
    <property type="protein sequence ID" value="SDM14917.1"/>
    <property type="molecule type" value="Genomic_DNA"/>
</dbReference>
<keyword evidence="6" id="KW-1185">Reference proteome</keyword>
<dbReference type="EMBL" id="CP007511">
    <property type="protein sequence ID" value="AJE16305.1"/>
    <property type="molecule type" value="Genomic_DNA"/>
</dbReference>
<sequence length="270" mass="28519">MQVTRGVVWLARSGYAARGLVYGIVAFFAALAALGAARTVDTKGAIEELLTQPFGAVLLWLVAIGLFAHVAWRLTQGLGDTDRHGDDAKGLLIRGGLLGSAVVNLLLALFTLGLISGLDSLSGGSGSGGSAEADALQRFLGLQHARWLVYLAALIPLGAGIAHLVKAWRAKFERYFQCDEQTMRVVRPISRIGLAARGCVLLIIAALLLTGGSRYSPTDPPGVKQALETLQQLPAGESLLLAIAAGLFAFALYSVAEACWRRIDLSEVLD</sequence>
<keyword evidence="1" id="KW-0812">Transmembrane</keyword>
<reference evidence="5" key="1">
    <citation type="submission" date="2014-03" db="EMBL/GenBank/DDBJ databases">
        <title>Complete genome of Pseudomonas balearica DSM 6083T, a sewage water isolate from an enrichment with 2-methylnaphthalene.</title>
        <authorList>
            <person name="Salva-Serra F."/>
            <person name="Jaen-Luchoro D."/>
            <person name="Busquets A."/>
            <person name="Pena A."/>
            <person name="Gomila M."/>
            <person name="Bosch R."/>
            <person name="Nogales B."/>
            <person name="Garcia-Valdes E."/>
            <person name="Lalucat J."/>
            <person name="Bennasar A."/>
        </authorList>
    </citation>
    <scope>NUCLEOTIDE SEQUENCE [LARGE SCALE GENOMIC DNA]</scope>
    <source>
        <strain evidence="5">DSM 6083</strain>
    </source>
</reference>
<reference evidence="4 6" key="2">
    <citation type="submission" date="2016-10" db="EMBL/GenBank/DDBJ databases">
        <authorList>
            <person name="Varghese N."/>
            <person name="Submissions S."/>
        </authorList>
    </citation>
    <scope>NUCLEOTIDE SEQUENCE [LARGE SCALE GENOMIC DNA]</scope>
    <source>
        <strain evidence="4 6">DSM 6083</strain>
    </source>
</reference>
<evidence type="ECO:0000259" key="2">
    <source>
        <dbReference type="Pfam" id="PF06724"/>
    </source>
</evidence>
<feature type="transmembrane region" description="Helical" evidence="1">
    <location>
        <begin position="20"/>
        <end position="37"/>
    </location>
</feature>
<feature type="transmembrane region" description="Helical" evidence="1">
    <location>
        <begin position="194"/>
        <end position="215"/>
    </location>
</feature>
<dbReference type="Proteomes" id="UP000031271">
    <property type="component" value="Chromosome"/>
</dbReference>
<feature type="domain" description="DUF1206" evidence="2">
    <location>
        <begin position="96"/>
        <end position="169"/>
    </location>
</feature>
<keyword evidence="1" id="KW-1133">Transmembrane helix</keyword>
<dbReference type="KEGG" id="pbm:CL52_15175"/>
<feature type="domain" description="DUF1206" evidence="2">
    <location>
        <begin position="192"/>
        <end position="261"/>
    </location>
</feature>
<evidence type="ECO:0000313" key="4">
    <source>
        <dbReference type="EMBL" id="SDM14917.1"/>
    </source>
</evidence>
<feature type="transmembrane region" description="Helical" evidence="1">
    <location>
        <begin position="147"/>
        <end position="165"/>
    </location>
</feature>
<feature type="transmembrane region" description="Helical" evidence="1">
    <location>
        <begin position="49"/>
        <end position="70"/>
    </location>
</feature>
<dbReference type="RefSeq" id="WP_041104362.1">
    <property type="nucleotide sequence ID" value="NZ_CP007511.1"/>
</dbReference>
<evidence type="ECO:0000313" key="6">
    <source>
        <dbReference type="Proteomes" id="UP000182276"/>
    </source>
</evidence>
<gene>
    <name evidence="3" type="ORF">CL52_15175</name>
    <name evidence="4" type="ORF">SAMN05660875_102524</name>
</gene>
<evidence type="ECO:0000313" key="3">
    <source>
        <dbReference type="EMBL" id="AJE16305.1"/>
    </source>
</evidence>
<reference evidence="3 5" key="3">
    <citation type="journal article" name="Genome Announc.">
        <title>Complete Genome Sequence of Pseudomonas balearica DSM 6083T.</title>
        <authorList>
            <person name="Bennasar-Figueras A."/>
            <person name="Salva-Serra F."/>
            <person name="Jaen-Luchoro D."/>
            <person name="Segui C."/>
            <person name="Aliaga F."/>
            <person name="Busquets A."/>
            <person name="Gomila M."/>
            <person name="Moore E.R."/>
            <person name="Lalucat J."/>
        </authorList>
    </citation>
    <scope>NUCLEOTIDE SEQUENCE [LARGE SCALE GENOMIC DNA]</scope>
    <source>
        <strain evidence="5">DSM 6083</strain>
        <strain evidence="3">DSM6083</strain>
    </source>
</reference>
<feature type="transmembrane region" description="Helical" evidence="1">
    <location>
        <begin position="91"/>
        <end position="115"/>
    </location>
</feature>
<feature type="transmembrane region" description="Helical" evidence="1">
    <location>
        <begin position="235"/>
        <end position="256"/>
    </location>
</feature>
<evidence type="ECO:0000256" key="1">
    <source>
        <dbReference type="SAM" id="Phobius"/>
    </source>
</evidence>
<dbReference type="AlphaFoldDB" id="A0A8D3Y2U8"/>
<accession>A0A8D3Y2U8</accession>